<dbReference type="PANTHER" id="PTHR23519:SF1">
    <property type="entry name" value="AUTOPHAGY-RELATED PROTEIN 22"/>
    <property type="match status" value="1"/>
</dbReference>
<feature type="transmembrane region" description="Helical" evidence="6">
    <location>
        <begin position="160"/>
        <end position="181"/>
    </location>
</feature>
<dbReference type="SUPFAM" id="SSF103473">
    <property type="entry name" value="MFS general substrate transporter"/>
    <property type="match status" value="1"/>
</dbReference>
<dbReference type="InterPro" id="IPR024671">
    <property type="entry name" value="Atg22-like"/>
</dbReference>
<evidence type="ECO:0000256" key="1">
    <source>
        <dbReference type="ARBA" id="ARBA00004127"/>
    </source>
</evidence>
<evidence type="ECO:0000256" key="4">
    <source>
        <dbReference type="ARBA" id="ARBA00022989"/>
    </source>
</evidence>
<feature type="transmembrane region" description="Helical" evidence="6">
    <location>
        <begin position="367"/>
        <end position="390"/>
    </location>
</feature>
<evidence type="ECO:0000256" key="5">
    <source>
        <dbReference type="ARBA" id="ARBA00023136"/>
    </source>
</evidence>
<feature type="transmembrane region" description="Helical" evidence="6">
    <location>
        <begin position="328"/>
        <end position="347"/>
    </location>
</feature>
<evidence type="ECO:0000313" key="9">
    <source>
        <dbReference type="Proteomes" id="UP000095042"/>
    </source>
</evidence>
<evidence type="ECO:0000259" key="7">
    <source>
        <dbReference type="PROSITE" id="PS50850"/>
    </source>
</evidence>
<feature type="domain" description="Major facilitator superfamily (MFS) profile" evidence="7">
    <location>
        <begin position="262"/>
        <end position="464"/>
    </location>
</feature>
<feature type="transmembrane region" description="Helical" evidence="6">
    <location>
        <begin position="21"/>
        <end position="49"/>
    </location>
</feature>
<feature type="transmembrane region" description="Helical" evidence="6">
    <location>
        <begin position="209"/>
        <end position="228"/>
    </location>
</feature>
<dbReference type="EMBL" id="LPWD01000032">
    <property type="protein sequence ID" value="ODS03922.1"/>
    <property type="molecule type" value="Genomic_DNA"/>
</dbReference>
<keyword evidence="2" id="KW-0813">Transport</keyword>
<dbReference type="Gene3D" id="1.20.1250.20">
    <property type="entry name" value="MFS general substrate transporter like domains"/>
    <property type="match status" value="1"/>
</dbReference>
<keyword evidence="9" id="KW-1185">Reference proteome</keyword>
<feature type="transmembrane region" description="Helical" evidence="6">
    <location>
        <begin position="272"/>
        <end position="294"/>
    </location>
</feature>
<sequence length="464" mass="48188">MSQSPRKAEALATLQTVPRRGLVGWVLFDWATQPFYTLVVTFLFAPYFVNGFMDDPAHGQTIWAYATGAAQLIAAALAPVLGAIADAGLPRKPWIAGFSVLLVAGLSGLWFAIPGDLSLVPVVLLSFGLATIGAELATVFNNAMMPGLVSGKRLGTLSGLGWAVGYVGGLVSLALIAGLIVTDPNTGKTLFGLQPVLALDAATREGDRLVGPFSALWYLVFVLPLFLFTPDRPDAPLQGGAVHAGLRRLVRSVKDLVREHGPIALFLLARMLYADGLGAVFAFGGIYAASVFGWGAAELGLFGIVLTVAGTIGALTGGLLDDRLGSKAVIVTALLFFIAGSLGVLSIDADEVLFVVPVTSKADGSGLFASAGEQAYLAFAVLIGLSAGPIQASSRTLLARLCPPEKTTEFFGFFAFSGKITAFAAPLAIGLVTALTDSQRLGISAALAFLIGGLVLLLWVRAPR</sequence>
<dbReference type="GO" id="GO:0012505">
    <property type="term" value="C:endomembrane system"/>
    <property type="evidence" value="ECO:0007669"/>
    <property type="project" value="UniProtKB-SubCell"/>
</dbReference>
<accession>A0A1E3WEH7</accession>
<feature type="transmembrane region" description="Helical" evidence="6">
    <location>
        <begin position="94"/>
        <end position="113"/>
    </location>
</feature>
<dbReference type="PANTHER" id="PTHR23519">
    <property type="entry name" value="AUTOPHAGY-RELATED PROTEIN 22"/>
    <property type="match status" value="1"/>
</dbReference>
<evidence type="ECO:0000256" key="3">
    <source>
        <dbReference type="ARBA" id="ARBA00022692"/>
    </source>
</evidence>
<evidence type="ECO:0000256" key="2">
    <source>
        <dbReference type="ARBA" id="ARBA00022448"/>
    </source>
</evidence>
<evidence type="ECO:0000313" key="8">
    <source>
        <dbReference type="EMBL" id="ODS03922.1"/>
    </source>
</evidence>
<dbReference type="RefSeq" id="WP_069622879.1">
    <property type="nucleotide sequence ID" value="NZ_LPWD01000032.1"/>
</dbReference>
<feature type="transmembrane region" description="Helical" evidence="6">
    <location>
        <begin position="61"/>
        <end position="82"/>
    </location>
</feature>
<comment type="subcellular location">
    <subcellularLocation>
        <location evidence="1">Endomembrane system</location>
        <topology evidence="1">Multi-pass membrane protein</topology>
    </subcellularLocation>
</comment>
<protein>
    <submittedName>
        <fullName evidence="8">MFS transporter</fullName>
    </submittedName>
</protein>
<feature type="transmembrane region" description="Helical" evidence="6">
    <location>
        <begin position="441"/>
        <end position="460"/>
    </location>
</feature>
<feature type="transmembrane region" description="Helical" evidence="6">
    <location>
        <begin position="300"/>
        <end position="321"/>
    </location>
</feature>
<keyword evidence="5 6" id="KW-0472">Membrane</keyword>
<dbReference type="AlphaFoldDB" id="A0A1E3WEH7"/>
<dbReference type="InterPro" id="IPR036259">
    <property type="entry name" value="MFS_trans_sf"/>
</dbReference>
<dbReference type="GO" id="GO:0022857">
    <property type="term" value="F:transmembrane transporter activity"/>
    <property type="evidence" value="ECO:0007669"/>
    <property type="project" value="InterPro"/>
</dbReference>
<dbReference type="PROSITE" id="PS50850">
    <property type="entry name" value="MFS"/>
    <property type="match status" value="1"/>
</dbReference>
<dbReference type="InterPro" id="IPR020846">
    <property type="entry name" value="MFS_dom"/>
</dbReference>
<dbReference type="Proteomes" id="UP000095042">
    <property type="component" value="Unassembled WGS sequence"/>
</dbReference>
<feature type="transmembrane region" description="Helical" evidence="6">
    <location>
        <begin position="119"/>
        <end position="140"/>
    </location>
</feature>
<dbReference type="OrthoDB" id="9768783at2"/>
<proteinExistence type="predicted"/>
<keyword evidence="4 6" id="KW-1133">Transmembrane helix</keyword>
<keyword evidence="3 6" id="KW-0812">Transmembrane</keyword>
<feature type="transmembrane region" description="Helical" evidence="6">
    <location>
        <begin position="410"/>
        <end position="435"/>
    </location>
</feature>
<reference evidence="8 9" key="1">
    <citation type="journal article" date="2016" name="Environ. Microbiol.">
        <title>New Methyloceanibacter diversity from North Sea sediments includes methanotroph containing solely the soluble methane monooxygenase.</title>
        <authorList>
            <person name="Vekeman B."/>
            <person name="Kerckhof F.M."/>
            <person name="Cremers G."/>
            <person name="de Vos P."/>
            <person name="Vandamme P."/>
            <person name="Boon N."/>
            <person name="Op den Camp H.J."/>
            <person name="Heylen K."/>
        </authorList>
    </citation>
    <scope>NUCLEOTIDE SEQUENCE [LARGE SCALE GENOMIC DNA]</scope>
    <source>
        <strain evidence="8 9">R-67177</strain>
    </source>
</reference>
<dbReference type="InterPro" id="IPR050495">
    <property type="entry name" value="ATG22/LtaA_families"/>
</dbReference>
<name>A0A1E3WEH7_9HYPH</name>
<evidence type="ECO:0000256" key="6">
    <source>
        <dbReference type="SAM" id="Phobius"/>
    </source>
</evidence>
<gene>
    <name evidence="8" type="ORF">AUC71_06985</name>
</gene>
<comment type="caution">
    <text evidence="8">The sequence shown here is derived from an EMBL/GenBank/DDBJ whole genome shotgun (WGS) entry which is preliminary data.</text>
</comment>
<organism evidence="8 9">
    <name type="scientific">Methyloceanibacter marginalis</name>
    <dbReference type="NCBI Taxonomy" id="1774971"/>
    <lineage>
        <taxon>Bacteria</taxon>
        <taxon>Pseudomonadati</taxon>
        <taxon>Pseudomonadota</taxon>
        <taxon>Alphaproteobacteria</taxon>
        <taxon>Hyphomicrobiales</taxon>
        <taxon>Hyphomicrobiaceae</taxon>
        <taxon>Methyloceanibacter</taxon>
    </lineage>
</organism>
<dbReference type="Pfam" id="PF11700">
    <property type="entry name" value="ATG22"/>
    <property type="match status" value="1"/>
</dbReference>